<organism evidence="2 3">
    <name type="scientific">Sclerotinia borealis (strain F-4128)</name>
    <dbReference type="NCBI Taxonomy" id="1432307"/>
    <lineage>
        <taxon>Eukaryota</taxon>
        <taxon>Fungi</taxon>
        <taxon>Dikarya</taxon>
        <taxon>Ascomycota</taxon>
        <taxon>Pezizomycotina</taxon>
        <taxon>Leotiomycetes</taxon>
        <taxon>Helotiales</taxon>
        <taxon>Sclerotiniaceae</taxon>
        <taxon>Sclerotinia</taxon>
    </lineage>
</organism>
<evidence type="ECO:0000313" key="2">
    <source>
        <dbReference type="EMBL" id="ESZ93720.1"/>
    </source>
</evidence>
<evidence type="ECO:0000313" key="3">
    <source>
        <dbReference type="Proteomes" id="UP000019487"/>
    </source>
</evidence>
<feature type="region of interest" description="Disordered" evidence="1">
    <location>
        <begin position="337"/>
        <end position="356"/>
    </location>
</feature>
<accession>W9CGQ5</accession>
<reference evidence="2 3" key="1">
    <citation type="journal article" date="2014" name="Genome Announc.">
        <title>Draft genome sequence of Sclerotinia borealis, a psychrophilic plant pathogenic fungus.</title>
        <authorList>
            <person name="Mardanov A.V."/>
            <person name="Beletsky A.V."/>
            <person name="Kadnikov V.V."/>
            <person name="Ignatov A.N."/>
            <person name="Ravin N.V."/>
        </authorList>
    </citation>
    <scope>NUCLEOTIDE SEQUENCE [LARGE SCALE GENOMIC DNA]</scope>
    <source>
        <strain evidence="3">F-4157</strain>
    </source>
</reference>
<gene>
    <name evidence="2" type="ORF">SBOR_5905</name>
</gene>
<dbReference type="AlphaFoldDB" id="W9CGQ5"/>
<sequence>MDPSKQRTSLRTFPIEIRDIIYRLLLQAAWDGNHGQGQVRNILAALRNDPSLYKEALAVFYNTNTFCLTHRNVWLQRYFIQHNGVRFMDTCVVYLASTLRNLYIRVPLSEPISGHIKGFGILVDHTIRQFDMVFETSGCLEGALTGDKSSWLWEHRGEDQGRPLRWENRLIVRLADLMQLNWRDLGLYNCHQMWAARSKLPSIYYAEHVGTPQERYTRYIEYEAEVSYASDSFERCETVGMWRSVEKWEFLAVRGRCEKEQQRGSLIHHEKKDDDHLTKWLYDQGFECEINPAQKHLAASRWRQNQWDWGNPSQRGEEGELDYVPKVVDVDDFVTKSRAPSLDRQPTAAGDPSQCHTGHSAFLSYWSRADSDENLPRGDDASDLDPLMIDKIMRAHGIDWRGDESMSTGDTQVLEDMVFYPGEARYQIFNP</sequence>
<protein>
    <submittedName>
        <fullName evidence="2">Uncharacterized protein</fullName>
    </submittedName>
</protein>
<dbReference type="OrthoDB" id="3502969at2759"/>
<dbReference type="EMBL" id="AYSA01000294">
    <property type="protein sequence ID" value="ESZ93720.1"/>
    <property type="molecule type" value="Genomic_DNA"/>
</dbReference>
<dbReference type="Proteomes" id="UP000019487">
    <property type="component" value="Unassembled WGS sequence"/>
</dbReference>
<evidence type="ECO:0000256" key="1">
    <source>
        <dbReference type="SAM" id="MobiDB-lite"/>
    </source>
</evidence>
<name>W9CGQ5_SCLBF</name>
<dbReference type="HOGENOM" id="CLU_508049_0_0_1"/>
<proteinExistence type="predicted"/>
<keyword evidence="3" id="KW-1185">Reference proteome</keyword>
<comment type="caution">
    <text evidence="2">The sequence shown here is derived from an EMBL/GenBank/DDBJ whole genome shotgun (WGS) entry which is preliminary data.</text>
</comment>